<keyword evidence="3 6" id="KW-0812">Transmembrane</keyword>
<evidence type="ECO:0000259" key="7">
    <source>
        <dbReference type="Pfam" id="PF00520"/>
    </source>
</evidence>
<feature type="transmembrane region" description="Helical" evidence="6">
    <location>
        <begin position="205"/>
        <end position="226"/>
    </location>
</feature>
<evidence type="ECO:0000313" key="9">
    <source>
        <dbReference type="Proteomes" id="UP000271889"/>
    </source>
</evidence>
<reference evidence="8 9" key="1">
    <citation type="submission" date="2018-11" db="EMBL/GenBank/DDBJ databases">
        <authorList>
            <consortium name="Pathogen Informatics"/>
        </authorList>
    </citation>
    <scope>NUCLEOTIDE SEQUENCE [LARGE SCALE GENOMIC DNA]</scope>
</reference>
<protein>
    <recommendedName>
        <fullName evidence="7">Ion transport domain-containing protein</fullName>
    </recommendedName>
</protein>
<dbReference type="PANTHER" id="PTHR10217">
    <property type="entry name" value="VOLTAGE AND LIGAND GATED POTASSIUM CHANNEL"/>
    <property type="match status" value="1"/>
</dbReference>
<keyword evidence="5 6" id="KW-0472">Membrane</keyword>
<feature type="transmembrane region" description="Helical" evidence="6">
    <location>
        <begin position="233"/>
        <end position="253"/>
    </location>
</feature>
<dbReference type="EMBL" id="UYRV01003830">
    <property type="protein sequence ID" value="VDK50778.1"/>
    <property type="molecule type" value="Genomic_DNA"/>
</dbReference>
<dbReference type="GO" id="GO:0005249">
    <property type="term" value="F:voltage-gated potassium channel activity"/>
    <property type="evidence" value="ECO:0007669"/>
    <property type="project" value="InterPro"/>
</dbReference>
<dbReference type="InterPro" id="IPR003949">
    <property type="entry name" value="K_chnl_volt-dep_EAG"/>
</dbReference>
<dbReference type="SUPFAM" id="SSF81324">
    <property type="entry name" value="Voltage-gated potassium channels"/>
    <property type="match status" value="1"/>
</dbReference>
<evidence type="ECO:0000313" key="8">
    <source>
        <dbReference type="EMBL" id="VDK50778.1"/>
    </source>
</evidence>
<dbReference type="PANTHER" id="PTHR10217:SF435">
    <property type="entry name" value="POTASSIUM VOLTAGE-GATED CHANNEL PROTEIN EAG"/>
    <property type="match status" value="1"/>
</dbReference>
<dbReference type="FunFam" id="1.10.1200.260:FF:000003">
    <property type="entry name" value="Potassium voltage-gated channel subfamily H member 1"/>
    <property type="match status" value="1"/>
</dbReference>
<keyword evidence="9" id="KW-1185">Reference proteome</keyword>
<evidence type="ECO:0000256" key="4">
    <source>
        <dbReference type="ARBA" id="ARBA00022989"/>
    </source>
</evidence>
<evidence type="ECO:0000256" key="3">
    <source>
        <dbReference type="ARBA" id="ARBA00022692"/>
    </source>
</evidence>
<dbReference type="GO" id="GO:0042391">
    <property type="term" value="P:regulation of membrane potential"/>
    <property type="evidence" value="ECO:0007669"/>
    <property type="project" value="TreeGrafter"/>
</dbReference>
<name>A0A3P6S9X6_CYLGO</name>
<dbReference type="OrthoDB" id="447251at2759"/>
<keyword evidence="2" id="KW-0597">Phosphoprotein</keyword>
<accession>A0A3P6S9X6</accession>
<organism evidence="8 9">
    <name type="scientific">Cylicostephanus goldi</name>
    <name type="common">Nematode worm</name>
    <dbReference type="NCBI Taxonomy" id="71465"/>
    <lineage>
        <taxon>Eukaryota</taxon>
        <taxon>Metazoa</taxon>
        <taxon>Ecdysozoa</taxon>
        <taxon>Nematoda</taxon>
        <taxon>Chromadorea</taxon>
        <taxon>Rhabditida</taxon>
        <taxon>Rhabditina</taxon>
        <taxon>Rhabditomorpha</taxon>
        <taxon>Strongyloidea</taxon>
        <taxon>Strongylidae</taxon>
        <taxon>Cylicostephanus</taxon>
    </lineage>
</organism>
<sequence>MQPIREYPGGGIDSVALMDSIVDVIFFADILLNFHTTFVGPGGEVVIDPSIIRQNYFKSWFLIDLLSCLPYDIFYMFKRDDEVLIFTLFPKRILMICVQRIGSLFSALKVVRLLRLGRVARKLDNYLEYGAATLLLLLCAYVLVAHWLACIWFVIGEHEVKLKMDNPLLPEGWLFRLANDLKAPYNINMSNRTRLVGGPSRTSSYISSLYFTMSCMSTVGFGNIASTTDNEKLFGVCMMIISALLYAAIFGHMTTIIQQMTSATVRYHDMISNVREFIKLQEVPKELAERVMDYVVSTWAMTKGIDTQKVIKLEY</sequence>
<feature type="transmembrane region" description="Helical" evidence="6">
    <location>
        <begin position="60"/>
        <end position="77"/>
    </location>
</feature>
<dbReference type="Proteomes" id="UP000271889">
    <property type="component" value="Unassembled WGS sequence"/>
</dbReference>
<dbReference type="Gene3D" id="1.10.287.70">
    <property type="match status" value="1"/>
</dbReference>
<proteinExistence type="predicted"/>
<dbReference type="AlphaFoldDB" id="A0A3P6S9X6"/>
<evidence type="ECO:0000256" key="1">
    <source>
        <dbReference type="ARBA" id="ARBA00004141"/>
    </source>
</evidence>
<evidence type="ECO:0000256" key="6">
    <source>
        <dbReference type="SAM" id="Phobius"/>
    </source>
</evidence>
<feature type="domain" description="Ion transport" evidence="7">
    <location>
        <begin position="15"/>
        <end position="263"/>
    </location>
</feature>
<dbReference type="GO" id="GO:0008076">
    <property type="term" value="C:voltage-gated potassium channel complex"/>
    <property type="evidence" value="ECO:0007669"/>
    <property type="project" value="TreeGrafter"/>
</dbReference>
<dbReference type="InterPro" id="IPR050818">
    <property type="entry name" value="KCNH_animal-type"/>
</dbReference>
<keyword evidence="4 6" id="KW-1133">Transmembrane helix</keyword>
<dbReference type="InterPro" id="IPR003938">
    <property type="entry name" value="K_chnl_volt-dep_EAG/ELK/ERG"/>
</dbReference>
<evidence type="ECO:0000256" key="5">
    <source>
        <dbReference type="ARBA" id="ARBA00023136"/>
    </source>
</evidence>
<comment type="subcellular location">
    <subcellularLocation>
        <location evidence="1">Membrane</location>
        <topology evidence="1">Multi-pass membrane protein</topology>
    </subcellularLocation>
</comment>
<evidence type="ECO:0000256" key="2">
    <source>
        <dbReference type="ARBA" id="ARBA00022553"/>
    </source>
</evidence>
<feature type="transmembrane region" description="Helical" evidence="6">
    <location>
        <begin position="83"/>
        <end position="108"/>
    </location>
</feature>
<dbReference type="Pfam" id="PF00520">
    <property type="entry name" value="Ion_trans"/>
    <property type="match status" value="1"/>
</dbReference>
<dbReference type="PRINTS" id="PR01463">
    <property type="entry name" value="EAGCHANLFMLY"/>
</dbReference>
<dbReference type="PRINTS" id="PR01464">
    <property type="entry name" value="EAGCHANNEL"/>
</dbReference>
<dbReference type="InterPro" id="IPR005821">
    <property type="entry name" value="Ion_trans_dom"/>
</dbReference>
<dbReference type="Gene3D" id="1.10.1200.260">
    <property type="match status" value="1"/>
</dbReference>
<gene>
    <name evidence="8" type="ORF">CGOC_LOCUS1868</name>
</gene>
<feature type="transmembrane region" description="Helical" evidence="6">
    <location>
        <begin position="129"/>
        <end position="155"/>
    </location>
</feature>